<feature type="signal peptide" evidence="16">
    <location>
        <begin position="1"/>
        <end position="21"/>
    </location>
</feature>
<dbReference type="GO" id="GO:0016758">
    <property type="term" value="F:hexosyltransferase activity"/>
    <property type="evidence" value="ECO:0007669"/>
    <property type="project" value="InterPro"/>
</dbReference>
<dbReference type="HAMAP" id="MF_01072">
    <property type="entry name" value="MdoH_OpgH"/>
    <property type="match status" value="1"/>
</dbReference>
<dbReference type="GO" id="GO:0005886">
    <property type="term" value="C:plasma membrane"/>
    <property type="evidence" value="ECO:0007669"/>
    <property type="project" value="UniProtKB-SubCell"/>
</dbReference>
<evidence type="ECO:0000256" key="15">
    <source>
        <dbReference type="SAM" id="Phobius"/>
    </source>
</evidence>
<evidence type="ECO:0000313" key="19">
    <source>
        <dbReference type="EMBL" id="CAD7567267.1"/>
    </source>
</evidence>
<keyword evidence="12" id="KW-0574">Periplasm</keyword>
<evidence type="ECO:0000256" key="5">
    <source>
        <dbReference type="ARBA" id="ARBA00015376"/>
    </source>
</evidence>
<dbReference type="HAMAP" id="MF_01069">
    <property type="entry name" value="MdoG_OpgG"/>
    <property type="match status" value="1"/>
</dbReference>
<dbReference type="FunFam" id="2.70.98.10:FF:000001">
    <property type="entry name" value="Glucans biosynthesis protein G"/>
    <property type="match status" value="1"/>
</dbReference>
<dbReference type="Gene3D" id="3.90.550.10">
    <property type="entry name" value="Spore Coat Polysaccharide Biosynthesis Protein SpsA, Chain A"/>
    <property type="match status" value="1"/>
</dbReference>
<feature type="domain" description="Glycosyltransferase 2-like" evidence="17">
    <location>
        <begin position="720"/>
        <end position="902"/>
    </location>
</feature>
<dbReference type="InterPro" id="IPR007444">
    <property type="entry name" value="Glucan_biosyn_MdoG_C"/>
</dbReference>
<protein>
    <recommendedName>
        <fullName evidence="5">Glucans biosynthesis protein G</fullName>
    </recommendedName>
</protein>
<evidence type="ECO:0000256" key="12">
    <source>
        <dbReference type="ARBA" id="ARBA00022764"/>
    </source>
</evidence>
<feature type="transmembrane region" description="Helical" evidence="15">
    <location>
        <begin position="668"/>
        <end position="695"/>
    </location>
</feature>
<dbReference type="EMBL" id="OE179079">
    <property type="protein sequence ID" value="CAD7567267.1"/>
    <property type="molecule type" value="Genomic_DNA"/>
</dbReference>
<dbReference type="GO" id="GO:0030246">
    <property type="term" value="F:carbohydrate binding"/>
    <property type="evidence" value="ECO:0007669"/>
    <property type="project" value="InterPro"/>
</dbReference>
<evidence type="ECO:0000256" key="14">
    <source>
        <dbReference type="ARBA" id="ARBA00023136"/>
    </source>
</evidence>
<evidence type="ECO:0000256" key="8">
    <source>
        <dbReference type="ARBA" id="ARBA00022676"/>
    </source>
</evidence>
<dbReference type="SUPFAM" id="SSF81296">
    <property type="entry name" value="E set domains"/>
    <property type="match status" value="1"/>
</dbReference>
<feature type="transmembrane region" description="Helical" evidence="15">
    <location>
        <begin position="1154"/>
        <end position="1176"/>
    </location>
</feature>
<dbReference type="InterPro" id="IPR014438">
    <property type="entry name" value="Glucan_biosyn_MdoG/MdoD"/>
</dbReference>
<keyword evidence="7" id="KW-0997">Cell inner membrane</keyword>
<keyword evidence="10 15" id="KW-0812">Transmembrane</keyword>
<sequence length="1317" mass="149847">MKVRWIGTAVLLALYANNSWAFNIDDVAKQAKALAGKSFEAPKSNLPSQFREMKFADYQQIQFNHDKAYWGKLRTPFKLEFYHQGMYFDTPVQINEVTASAVREIKYNPDYFNFGNVKHDADAVKNLGFAGFKVLYPLNNKGKNDEIASFLGASYFRVIGAGQVYGLSARGLAIDTALPSGEEFPRFKEFWIQRPKPQDKQLVIYALLDSPRAAGAYRFVLHPGDASTVDVQSKVYLRDNVGKLGVAPLTSMFLFGQNQPSTVNNFRPALHDSDGLSIHNGNGEWIWRPLNNPRHLAVSTFTIENPKGFGLLQRGRDFNNYQDLDDRYDLRPSGWVEPIGDWGKGRVELVEIPTADETNDNIVAFWTPETLPEPGKEMNFKYRLHFSRDENQLHSDDTAWVKNTLRSAGDVKQSNLVRQPDGTVAFTIDFVGKDMSKMAENSQVAPQVSVGKNADVVEQSVRYNPVTKGWRLVLRLRVKDAKQSTEMRKARLSVSLQNASEFHFIHDVLGRDVAASDRPDDAPLKSVSSRVEMAWPDSLAEGQQLGKDYLDRTTLKAMPKVKRSLMFPEAWRTNPVARAWDSLRGHKSVPRYSNAEERRAEEKWRHVGSIRRYILLILTIFQTVVATWYMKSILPYQGWTLLDPMEMINQNWQQSVMQILPYLLQTGILFLFAILFCWVSAGFWTALMGFLQLLIGRDKYSISYSTVGDEPLNPEHRTALIMPICNEDVERVYAGLRATWESVVRTGNAEHFDVYILSDSYDADIAIAEQKAWMELVRDVGGAGKIFYRRRRRRVKRKSGNIDDFCRRWGSNYSYMVVLDADSVMSGECLTGLVRMMDANPNAGIIQSSPKASGMDTLYARCQQFATRVYGPLFTAGLHFWQLGESHYWGHNAIIRVKPFIEHCALAPLPGEGSFAGSIMSHDFVEAALMRRAGWGVWIAYDLPGSYEELPPNLLDELKRDRRWCHGNLMNFRLFLVKGMHPVHRAVFLTGVMSYLSAPLWFMFLALSTALQVVHTLMEPTYFLQPRQLFPVWPQWRPELAIALFSTTMVLLFLPKMLSVVLIWFKGSKAYGGPLRLLASLVLETLFSVLLAPVRMLFHTVFVVSAFLGWEVVWNSPQRDDDATPWSEAFKRHGSQMALGLVWAIGMGLLDLNFLWWLAPIVFSLILSPFVSVMSSRATLGIKSKKAKLFLIPEEYSPPQELVDTDRYVVLNRQRALENGFMHALFHPAFNALATALATSRHKQSQLLDYARDRRVDQALSDAPDKLGREQRLQLISDPVVLARVHTRLWEDADKYHQWVESYQKLTLNPNALATNA</sequence>
<evidence type="ECO:0000256" key="2">
    <source>
        <dbReference type="ARBA" id="ARBA00004429"/>
    </source>
</evidence>
<comment type="pathway">
    <text evidence="3">Glycan metabolism; osmoregulated periplasmic glucan (OPG) biosynthesis.</text>
</comment>
<dbReference type="InterPro" id="IPR023704">
    <property type="entry name" value="MdoG_OpgG"/>
</dbReference>
<dbReference type="NCBIfam" id="NF003962">
    <property type="entry name" value="PRK05454.2-5"/>
    <property type="match status" value="1"/>
</dbReference>
<evidence type="ECO:0000259" key="18">
    <source>
        <dbReference type="Pfam" id="PF04349"/>
    </source>
</evidence>
<dbReference type="InterPro" id="IPR014756">
    <property type="entry name" value="Ig_E-set"/>
</dbReference>
<evidence type="ECO:0000256" key="11">
    <source>
        <dbReference type="ARBA" id="ARBA00022729"/>
    </source>
</evidence>
<feature type="transmembrane region" description="Helical" evidence="15">
    <location>
        <begin position="1077"/>
        <end position="1110"/>
    </location>
</feature>
<reference evidence="19" key="1">
    <citation type="submission" date="2020-11" db="EMBL/GenBank/DDBJ databases">
        <authorList>
            <person name="Tran Van P."/>
        </authorList>
    </citation>
    <scope>NUCLEOTIDE SEQUENCE</scope>
</reference>
<evidence type="ECO:0000256" key="7">
    <source>
        <dbReference type="ARBA" id="ARBA00022519"/>
    </source>
</evidence>
<feature type="transmembrane region" description="Helical" evidence="15">
    <location>
        <begin position="986"/>
        <end position="1014"/>
    </location>
</feature>
<evidence type="ECO:0000259" key="17">
    <source>
        <dbReference type="Pfam" id="PF00535"/>
    </source>
</evidence>
<comment type="subcellular location">
    <subcellularLocation>
        <location evidence="2">Cell inner membrane</location>
        <topology evidence="2">Multi-pass membrane protein</topology>
    </subcellularLocation>
    <subcellularLocation>
        <location evidence="1">Periplasm</location>
    </subcellularLocation>
</comment>
<keyword evidence="9" id="KW-0808">Transferase</keyword>
<dbReference type="SUPFAM" id="SSF53448">
    <property type="entry name" value="Nucleotide-diphospho-sugar transferases"/>
    <property type="match status" value="1"/>
</dbReference>
<keyword evidence="6" id="KW-1003">Cell membrane</keyword>
<dbReference type="InterPro" id="IPR029044">
    <property type="entry name" value="Nucleotide-diphossugar_trans"/>
</dbReference>
<feature type="domain" description="Glucan biosynthesis periplasmic MdoG C-terminal" evidence="18">
    <location>
        <begin position="22"/>
        <end position="501"/>
    </location>
</feature>
<dbReference type="GO" id="GO:0051274">
    <property type="term" value="P:beta-glucan biosynthetic process"/>
    <property type="evidence" value="ECO:0007669"/>
    <property type="project" value="TreeGrafter"/>
</dbReference>
<evidence type="ECO:0000256" key="13">
    <source>
        <dbReference type="ARBA" id="ARBA00022989"/>
    </source>
</evidence>
<keyword evidence="8" id="KW-0328">Glycosyltransferase</keyword>
<dbReference type="PANTHER" id="PTHR30504:SF4">
    <property type="entry name" value="GLUCANS BIOSYNTHESIS PROTEIN G"/>
    <property type="match status" value="1"/>
</dbReference>
<dbReference type="InterPro" id="IPR023725">
    <property type="entry name" value="Glucans_biosynth_gluTrFase_H"/>
</dbReference>
<feature type="transmembrane region" description="Helical" evidence="15">
    <location>
        <begin position="1040"/>
        <end position="1065"/>
    </location>
</feature>
<keyword evidence="14 15" id="KW-0472">Membrane</keyword>
<dbReference type="Pfam" id="PF00535">
    <property type="entry name" value="Glycos_transf_2"/>
    <property type="match status" value="1"/>
</dbReference>
<comment type="similarity">
    <text evidence="4">Belongs to the OpgD/OpgG family.</text>
</comment>
<dbReference type="Pfam" id="PF04349">
    <property type="entry name" value="MdoG"/>
    <property type="match status" value="1"/>
</dbReference>
<organism evidence="19">
    <name type="scientific">Timema californicum</name>
    <name type="common">California timema</name>
    <name type="synonym">Walking stick</name>
    <dbReference type="NCBI Taxonomy" id="61474"/>
    <lineage>
        <taxon>Eukaryota</taxon>
        <taxon>Metazoa</taxon>
        <taxon>Ecdysozoa</taxon>
        <taxon>Arthropoda</taxon>
        <taxon>Hexapoda</taxon>
        <taxon>Insecta</taxon>
        <taxon>Pterygota</taxon>
        <taxon>Neoptera</taxon>
        <taxon>Polyneoptera</taxon>
        <taxon>Phasmatodea</taxon>
        <taxon>Timematodea</taxon>
        <taxon>Timematoidea</taxon>
        <taxon>Timematidae</taxon>
        <taxon>Timema</taxon>
    </lineage>
</organism>
<dbReference type="Gene3D" id="2.70.98.10">
    <property type="match status" value="1"/>
</dbReference>
<dbReference type="NCBIfam" id="NF003958">
    <property type="entry name" value="PRK05454.2-1"/>
    <property type="match status" value="1"/>
</dbReference>
<dbReference type="Gene3D" id="2.60.40.10">
    <property type="entry name" value="Immunoglobulins"/>
    <property type="match status" value="1"/>
</dbReference>
<evidence type="ECO:0000256" key="10">
    <source>
        <dbReference type="ARBA" id="ARBA00022692"/>
    </source>
</evidence>
<feature type="chain" id="PRO_5031277165" description="Glucans biosynthesis protein G" evidence="16">
    <location>
        <begin position="22"/>
        <end position="1317"/>
    </location>
</feature>
<dbReference type="FunFam" id="3.90.550.10:FF:000047">
    <property type="entry name" value="Glucans biosynthesis glucosyltransferase H"/>
    <property type="match status" value="1"/>
</dbReference>
<keyword evidence="13 15" id="KW-1133">Transmembrane helix</keyword>
<keyword evidence="11 16" id="KW-0732">Signal</keyword>
<accession>A0A7R9IUL6</accession>
<dbReference type="InterPro" id="IPR011013">
    <property type="entry name" value="Gal_mutarotase_sf_dom"/>
</dbReference>
<evidence type="ECO:0000256" key="4">
    <source>
        <dbReference type="ARBA" id="ARBA00009284"/>
    </source>
</evidence>
<evidence type="ECO:0000256" key="1">
    <source>
        <dbReference type="ARBA" id="ARBA00004418"/>
    </source>
</evidence>
<dbReference type="UniPathway" id="UPA00637"/>
<evidence type="ECO:0000256" key="6">
    <source>
        <dbReference type="ARBA" id="ARBA00022475"/>
    </source>
</evidence>
<name>A0A7R9IUL6_TIMCA</name>
<dbReference type="PANTHER" id="PTHR30504">
    <property type="entry name" value="GLUCANS BIOSYNTHESIS PROTEIN"/>
    <property type="match status" value="1"/>
</dbReference>
<evidence type="ECO:0000256" key="3">
    <source>
        <dbReference type="ARBA" id="ARBA00005001"/>
    </source>
</evidence>
<dbReference type="SUPFAM" id="SSF74650">
    <property type="entry name" value="Galactose mutarotase-like"/>
    <property type="match status" value="1"/>
</dbReference>
<evidence type="ECO:0000256" key="9">
    <source>
        <dbReference type="ARBA" id="ARBA00022679"/>
    </source>
</evidence>
<evidence type="ECO:0000256" key="16">
    <source>
        <dbReference type="SAM" id="SignalP"/>
    </source>
</evidence>
<dbReference type="NCBIfam" id="NF003955">
    <property type="entry name" value="PRK05454.1-1"/>
    <property type="match status" value="1"/>
</dbReference>
<proteinExistence type="inferred from homology"/>
<dbReference type="CDD" id="cd04191">
    <property type="entry name" value="Glucan_BSP_MdoH"/>
    <property type="match status" value="1"/>
</dbReference>
<feature type="transmembrane region" description="Helical" evidence="15">
    <location>
        <begin position="613"/>
        <end position="630"/>
    </location>
</feature>
<dbReference type="InterPro" id="IPR014718">
    <property type="entry name" value="GH-type_carb-bd"/>
</dbReference>
<dbReference type="InterPro" id="IPR001173">
    <property type="entry name" value="Glyco_trans_2-like"/>
</dbReference>
<dbReference type="InterPro" id="IPR013783">
    <property type="entry name" value="Ig-like_fold"/>
</dbReference>
<gene>
    <name evidence="19" type="ORF">TCMB3V08_LOCUS69</name>
</gene>